<organism evidence="1 2">
    <name type="scientific">Paenibacillus tianmuensis</name>
    <dbReference type="NCBI Taxonomy" id="624147"/>
    <lineage>
        <taxon>Bacteria</taxon>
        <taxon>Bacillati</taxon>
        <taxon>Bacillota</taxon>
        <taxon>Bacilli</taxon>
        <taxon>Bacillales</taxon>
        <taxon>Paenibacillaceae</taxon>
        <taxon>Paenibacillus</taxon>
    </lineage>
</organism>
<reference evidence="2" key="1">
    <citation type="submission" date="2016-10" db="EMBL/GenBank/DDBJ databases">
        <authorList>
            <person name="Varghese N."/>
            <person name="Submissions S."/>
        </authorList>
    </citation>
    <scope>NUCLEOTIDE SEQUENCE [LARGE SCALE GENOMIC DNA]</scope>
    <source>
        <strain evidence="2">CGMCC 1.8946</strain>
    </source>
</reference>
<protein>
    <submittedName>
        <fullName evidence="1">Uncharacterized protein</fullName>
    </submittedName>
</protein>
<proteinExistence type="predicted"/>
<dbReference type="EMBL" id="FMTT01000090">
    <property type="protein sequence ID" value="SCW87364.1"/>
    <property type="molecule type" value="Genomic_DNA"/>
</dbReference>
<dbReference type="AlphaFoldDB" id="A0A1G4U166"/>
<gene>
    <name evidence="1" type="ORF">SAMN04487970_10904</name>
</gene>
<evidence type="ECO:0000313" key="2">
    <source>
        <dbReference type="Proteomes" id="UP000198601"/>
    </source>
</evidence>
<evidence type="ECO:0000313" key="1">
    <source>
        <dbReference type="EMBL" id="SCW87364.1"/>
    </source>
</evidence>
<name>A0A1G4U166_9BACL</name>
<accession>A0A1G4U166</accession>
<sequence length="47" mass="5693">MSYTRIFYWYDFAICVFSDDLTFICFIYNVSPICFCIQFCTFTSKLD</sequence>
<dbReference type="Proteomes" id="UP000198601">
    <property type="component" value="Unassembled WGS sequence"/>
</dbReference>
<keyword evidence="2" id="KW-1185">Reference proteome</keyword>